<dbReference type="Proteomes" id="UP000247810">
    <property type="component" value="Unassembled WGS sequence"/>
</dbReference>
<dbReference type="AlphaFoldDB" id="A0A319DPN6"/>
<reference evidence="1 2" key="1">
    <citation type="submission" date="2018-02" db="EMBL/GenBank/DDBJ databases">
        <title>The genomes of Aspergillus section Nigri reveals drivers in fungal speciation.</title>
        <authorList>
            <consortium name="DOE Joint Genome Institute"/>
            <person name="Vesth T.C."/>
            <person name="Nybo J."/>
            <person name="Theobald S."/>
            <person name="Brandl J."/>
            <person name="Frisvad J.C."/>
            <person name="Nielsen K.F."/>
            <person name="Lyhne E.K."/>
            <person name="Kogle M.E."/>
            <person name="Kuo A."/>
            <person name="Riley R."/>
            <person name="Clum A."/>
            <person name="Nolan M."/>
            <person name="Lipzen A."/>
            <person name="Salamov A."/>
            <person name="Henrissat B."/>
            <person name="Wiebenga A."/>
            <person name="De vries R.P."/>
            <person name="Grigoriev I.V."/>
            <person name="Mortensen U.H."/>
            <person name="Andersen M.R."/>
            <person name="Baker S.E."/>
        </authorList>
    </citation>
    <scope>NUCLEOTIDE SEQUENCE [LARGE SCALE GENOMIC DNA]</scope>
    <source>
        <strain evidence="1 2">CBS 707.79</strain>
    </source>
</reference>
<keyword evidence="2" id="KW-1185">Reference proteome</keyword>
<accession>A0A319DPN6</accession>
<dbReference type="EMBL" id="KZ825800">
    <property type="protein sequence ID" value="PYH99615.1"/>
    <property type="molecule type" value="Genomic_DNA"/>
</dbReference>
<gene>
    <name evidence="1" type="ORF">BO71DRAFT_479303</name>
</gene>
<protein>
    <submittedName>
        <fullName evidence="1">Uncharacterized protein</fullName>
    </submittedName>
</protein>
<dbReference type="VEuPathDB" id="FungiDB:BO71DRAFT_479303"/>
<name>A0A319DPN6_9EURO</name>
<organism evidence="1 2">
    <name type="scientific">Aspergillus ellipticus CBS 707.79</name>
    <dbReference type="NCBI Taxonomy" id="1448320"/>
    <lineage>
        <taxon>Eukaryota</taxon>
        <taxon>Fungi</taxon>
        <taxon>Dikarya</taxon>
        <taxon>Ascomycota</taxon>
        <taxon>Pezizomycotina</taxon>
        <taxon>Eurotiomycetes</taxon>
        <taxon>Eurotiomycetidae</taxon>
        <taxon>Eurotiales</taxon>
        <taxon>Aspergillaceae</taxon>
        <taxon>Aspergillus</taxon>
        <taxon>Aspergillus subgen. Circumdati</taxon>
    </lineage>
</organism>
<sequence>MPLAASTANEPQIGWSTVTGSSAPVCLTGMVGCLIWGLEVAGIQKQIGTIDMTASRGMWADLGLKAEACASTVNRASAEYHYWQWLRLVKQQLPSAPL</sequence>
<evidence type="ECO:0000313" key="2">
    <source>
        <dbReference type="Proteomes" id="UP000247810"/>
    </source>
</evidence>
<proteinExistence type="predicted"/>
<evidence type="ECO:0000313" key="1">
    <source>
        <dbReference type="EMBL" id="PYH99615.1"/>
    </source>
</evidence>